<evidence type="ECO:0000256" key="1">
    <source>
        <dbReference type="ARBA" id="ARBA00006773"/>
    </source>
</evidence>
<dbReference type="EC" id="3.5.4.2" evidence="2 6"/>
<dbReference type="Gene3D" id="3.20.20.140">
    <property type="entry name" value="Metal-dependent hydrolases"/>
    <property type="match status" value="1"/>
</dbReference>
<dbReference type="GO" id="GO:0006146">
    <property type="term" value="P:adenine catabolic process"/>
    <property type="evidence" value="ECO:0007669"/>
    <property type="project" value="InterPro"/>
</dbReference>
<dbReference type="Proteomes" id="UP001198893">
    <property type="component" value="Unassembled WGS sequence"/>
</dbReference>
<evidence type="ECO:0000259" key="7">
    <source>
        <dbReference type="Pfam" id="PF01979"/>
    </source>
</evidence>
<accession>A0AAW4WM32</accession>
<evidence type="ECO:0000256" key="2">
    <source>
        <dbReference type="ARBA" id="ARBA00012782"/>
    </source>
</evidence>
<gene>
    <name evidence="6" type="primary">ade</name>
    <name evidence="9" type="ORF">LKD47_11210</name>
</gene>
<dbReference type="InterPro" id="IPR011059">
    <property type="entry name" value="Metal-dep_hydrolase_composite"/>
</dbReference>
<dbReference type="HAMAP" id="MF_01518">
    <property type="entry name" value="Adenine_deamin"/>
    <property type="match status" value="1"/>
</dbReference>
<reference evidence="9" key="1">
    <citation type="submission" date="2021-10" db="EMBL/GenBank/DDBJ databases">
        <title>Anaerobic single-cell dispensing facilitates the cultivation of human gut bacteria.</title>
        <authorList>
            <person name="Afrizal A."/>
        </authorList>
    </citation>
    <scope>NUCLEOTIDE SEQUENCE</scope>
    <source>
        <strain evidence="9">CLA-AA-H204</strain>
    </source>
</reference>
<evidence type="ECO:0000256" key="3">
    <source>
        <dbReference type="ARBA" id="ARBA00022801"/>
    </source>
</evidence>
<dbReference type="SUPFAM" id="SSF51556">
    <property type="entry name" value="Metallo-dependent hydrolases"/>
    <property type="match status" value="1"/>
</dbReference>
<dbReference type="RefSeq" id="WP_227710499.1">
    <property type="nucleotide sequence ID" value="NZ_JAJEQW010000012.1"/>
</dbReference>
<evidence type="ECO:0000256" key="5">
    <source>
        <dbReference type="ARBA" id="ARBA00047720"/>
    </source>
</evidence>
<dbReference type="InterPro" id="IPR006680">
    <property type="entry name" value="Amidohydro-rel"/>
</dbReference>
<dbReference type="SUPFAM" id="SSF51338">
    <property type="entry name" value="Composite domain of metallo-dependent hydrolases"/>
    <property type="match status" value="1"/>
</dbReference>
<keyword evidence="3 6" id="KW-0378">Hydrolase</keyword>
<dbReference type="InterPro" id="IPR032466">
    <property type="entry name" value="Metal_Hydrolase"/>
</dbReference>
<organism evidence="9 10">
    <name type="scientific">Roseburia amylophila</name>
    <dbReference type="NCBI Taxonomy" id="2981794"/>
    <lineage>
        <taxon>Bacteria</taxon>
        <taxon>Bacillati</taxon>
        <taxon>Bacillota</taxon>
        <taxon>Clostridia</taxon>
        <taxon>Lachnospirales</taxon>
        <taxon>Lachnospiraceae</taxon>
        <taxon>Roseburia</taxon>
    </lineage>
</organism>
<dbReference type="Gene3D" id="2.30.40.10">
    <property type="entry name" value="Urease, subunit C, domain 1"/>
    <property type="match status" value="1"/>
</dbReference>
<name>A0AAW4WM32_9FIRM</name>
<dbReference type="AlphaFoldDB" id="A0AAW4WM32"/>
<feature type="domain" description="Amidohydrolase-related" evidence="7">
    <location>
        <begin position="58"/>
        <end position="341"/>
    </location>
</feature>
<dbReference type="GO" id="GO:0000034">
    <property type="term" value="F:adenine deaminase activity"/>
    <property type="evidence" value="ECO:0007669"/>
    <property type="project" value="UniProtKB-UniRule"/>
</dbReference>
<dbReference type="Pfam" id="PF13382">
    <property type="entry name" value="Adenine_deam_C"/>
    <property type="match status" value="1"/>
</dbReference>
<sequence>MSLLIKHAAIADVLENEIKTGDIYIKDGRFEKIAEHIDAGEIEEKEHLTVINGEGLTALPGLIDAHTHVELSMLSSASFAEALIQNGTTAAVLDPHDAVNVLGHKGAKYLMEEMKETELTPVWMASPCVPSAPGYEDCYGQVMLSDVKVMVEEYGMYGIAEAMDYNRVIAKEASLKEILDYGKEKGLKIDGHAPGVLGADLDTYIAAGVSSDHESVTVEEMLEKFRKGMYVIIRRGSLKEPASAKEFLDKAGDSDHILLSTDGCITAKDMAEHGHMNYALAQIVKEGVEPLQAIKLATVYPAAAYGLKDRGVIAEGYRADMILVKNLTDFKVQDVIINGEIAKASYPRMDYPKEVIHSIKRDDLKEGELTIPLPEGCIDGEVKVNIVKIVDGTLETIHEERKLPVKNGALILEDDLMYCAVVDRYRKDGSIGIGIISQAGALQGAFAGSVGQDTQNLIAFGTSLSDMTLAFNQVIVKQGGLSYVRDGEEKQFVGLPVLGILSQKPMDVFVKETDRLLADLWEHGCILKNPILTMSLQISLAVIPEMAITNRGLLDIINNRFIPVCELV</sequence>
<evidence type="ECO:0000259" key="8">
    <source>
        <dbReference type="Pfam" id="PF13382"/>
    </source>
</evidence>
<dbReference type="InterPro" id="IPR026912">
    <property type="entry name" value="Adenine_deam_C"/>
</dbReference>
<evidence type="ECO:0000313" key="10">
    <source>
        <dbReference type="Proteomes" id="UP001198893"/>
    </source>
</evidence>
<dbReference type="PANTHER" id="PTHR11113">
    <property type="entry name" value="N-ACETYLGLUCOSAMINE-6-PHOSPHATE DEACETYLASE"/>
    <property type="match status" value="1"/>
</dbReference>
<evidence type="ECO:0000313" key="9">
    <source>
        <dbReference type="EMBL" id="MCC2242867.1"/>
    </source>
</evidence>
<comment type="caution">
    <text evidence="9">The sequence shown here is derived from an EMBL/GenBank/DDBJ whole genome shotgun (WGS) entry which is preliminary data.</text>
</comment>
<dbReference type="PANTHER" id="PTHR11113:SF2">
    <property type="entry name" value="ADENINE DEAMINASE"/>
    <property type="match status" value="1"/>
</dbReference>
<protein>
    <recommendedName>
        <fullName evidence="2 6">Adenine deaminase</fullName>
        <shortName evidence="6">Adenase</shortName>
        <shortName evidence="6">Adenine aminase</shortName>
        <ecNumber evidence="2 6">3.5.4.2</ecNumber>
    </recommendedName>
</protein>
<evidence type="ECO:0000256" key="6">
    <source>
        <dbReference type="HAMAP-Rule" id="MF_01518"/>
    </source>
</evidence>
<proteinExistence type="inferred from homology"/>
<comment type="similarity">
    <text evidence="1 6">Belongs to the metallo-dependent hydrolases superfamily. Adenine deaminase family.</text>
</comment>
<dbReference type="EMBL" id="JAJEQW010000012">
    <property type="protein sequence ID" value="MCC2242867.1"/>
    <property type="molecule type" value="Genomic_DNA"/>
</dbReference>
<dbReference type="Pfam" id="PF01979">
    <property type="entry name" value="Amidohydro_1"/>
    <property type="match status" value="1"/>
</dbReference>
<evidence type="ECO:0000256" key="4">
    <source>
        <dbReference type="ARBA" id="ARBA00023211"/>
    </source>
</evidence>
<keyword evidence="4 6" id="KW-0464">Manganese</keyword>
<comment type="cofactor">
    <cofactor evidence="6">
        <name>Mn(2+)</name>
        <dbReference type="ChEBI" id="CHEBI:29035"/>
    </cofactor>
</comment>
<feature type="domain" description="Adenine deaminase C-terminal" evidence="8">
    <location>
        <begin position="396"/>
        <end position="557"/>
    </location>
</feature>
<dbReference type="InterPro" id="IPR006679">
    <property type="entry name" value="Adenine_deam"/>
</dbReference>
<comment type="catalytic activity">
    <reaction evidence="5 6">
        <text>adenine + H2O + H(+) = hypoxanthine + NH4(+)</text>
        <dbReference type="Rhea" id="RHEA:23688"/>
        <dbReference type="ChEBI" id="CHEBI:15377"/>
        <dbReference type="ChEBI" id="CHEBI:15378"/>
        <dbReference type="ChEBI" id="CHEBI:16708"/>
        <dbReference type="ChEBI" id="CHEBI:17368"/>
        <dbReference type="ChEBI" id="CHEBI:28938"/>
        <dbReference type="EC" id="3.5.4.2"/>
    </reaction>
</comment>